<dbReference type="HOGENOM" id="CLU_2284080_0_0_1"/>
<evidence type="ECO:0000313" key="1">
    <source>
        <dbReference type="EMBL" id="ETW76717.1"/>
    </source>
</evidence>
<organism evidence="1 2">
    <name type="scientific">Heterobasidion irregulare (strain TC 32-1)</name>
    <dbReference type="NCBI Taxonomy" id="747525"/>
    <lineage>
        <taxon>Eukaryota</taxon>
        <taxon>Fungi</taxon>
        <taxon>Dikarya</taxon>
        <taxon>Basidiomycota</taxon>
        <taxon>Agaricomycotina</taxon>
        <taxon>Agaricomycetes</taxon>
        <taxon>Russulales</taxon>
        <taxon>Bondarzewiaceae</taxon>
        <taxon>Heterobasidion</taxon>
        <taxon>Heterobasidion annosum species complex</taxon>
    </lineage>
</organism>
<proteinExistence type="predicted"/>
<dbReference type="GeneID" id="20672986"/>
<feature type="non-terminal residue" evidence="1">
    <location>
        <position position="102"/>
    </location>
</feature>
<keyword evidence="2" id="KW-1185">Reference proteome</keyword>
<evidence type="ECO:0000313" key="2">
    <source>
        <dbReference type="Proteomes" id="UP000030671"/>
    </source>
</evidence>
<dbReference type="InParanoid" id="W4JT28"/>
<dbReference type="RefSeq" id="XP_009551595.1">
    <property type="nucleotide sequence ID" value="XM_009553300.1"/>
</dbReference>
<dbReference type="KEGG" id="hir:HETIRDRAFT_411996"/>
<reference evidence="1 2" key="1">
    <citation type="journal article" date="2012" name="New Phytol.">
        <title>Insight into trade-off between wood decay and parasitism from the genome of a fungal forest pathogen.</title>
        <authorList>
            <person name="Olson A."/>
            <person name="Aerts A."/>
            <person name="Asiegbu F."/>
            <person name="Belbahri L."/>
            <person name="Bouzid O."/>
            <person name="Broberg A."/>
            <person name="Canback B."/>
            <person name="Coutinho P.M."/>
            <person name="Cullen D."/>
            <person name="Dalman K."/>
            <person name="Deflorio G."/>
            <person name="van Diepen L.T."/>
            <person name="Dunand C."/>
            <person name="Duplessis S."/>
            <person name="Durling M."/>
            <person name="Gonthier P."/>
            <person name="Grimwood J."/>
            <person name="Fossdal C.G."/>
            <person name="Hansson D."/>
            <person name="Henrissat B."/>
            <person name="Hietala A."/>
            <person name="Himmelstrand K."/>
            <person name="Hoffmeister D."/>
            <person name="Hogberg N."/>
            <person name="James T.Y."/>
            <person name="Karlsson M."/>
            <person name="Kohler A."/>
            <person name="Kues U."/>
            <person name="Lee Y.H."/>
            <person name="Lin Y.C."/>
            <person name="Lind M."/>
            <person name="Lindquist E."/>
            <person name="Lombard V."/>
            <person name="Lucas S."/>
            <person name="Lunden K."/>
            <person name="Morin E."/>
            <person name="Murat C."/>
            <person name="Park J."/>
            <person name="Raffaello T."/>
            <person name="Rouze P."/>
            <person name="Salamov A."/>
            <person name="Schmutz J."/>
            <person name="Solheim H."/>
            <person name="Stahlberg J."/>
            <person name="Velez H."/>
            <person name="de Vries R.P."/>
            <person name="Wiebenga A."/>
            <person name="Woodward S."/>
            <person name="Yakovlev I."/>
            <person name="Garbelotto M."/>
            <person name="Martin F."/>
            <person name="Grigoriev I.V."/>
            <person name="Stenlid J."/>
        </authorList>
    </citation>
    <scope>NUCLEOTIDE SEQUENCE [LARGE SCALE GENOMIC DNA]</scope>
    <source>
        <strain evidence="1 2">TC 32-1</strain>
    </source>
</reference>
<gene>
    <name evidence="1" type="ORF">HETIRDRAFT_411996</name>
</gene>
<sequence length="102" mass="11516">MFLNSASAGSARVTALRSASNRSPMVLEIATLFVADGLNLWDRDLREELRAKVFNLGRKAIIERRPSKVVHLDCDVGRRRIERGRCAVRRERHLPKAPPQGL</sequence>
<dbReference type="EMBL" id="KI925464">
    <property type="protein sequence ID" value="ETW76717.1"/>
    <property type="molecule type" value="Genomic_DNA"/>
</dbReference>
<dbReference type="AlphaFoldDB" id="W4JT28"/>
<protein>
    <submittedName>
        <fullName evidence="1">Uncharacterized protein</fullName>
    </submittedName>
</protein>
<accession>W4JT28</accession>
<name>W4JT28_HETIT</name>
<dbReference type="Proteomes" id="UP000030671">
    <property type="component" value="Unassembled WGS sequence"/>
</dbReference>